<feature type="transmembrane region" description="Helical" evidence="6">
    <location>
        <begin position="388"/>
        <end position="409"/>
    </location>
</feature>
<dbReference type="Proteomes" id="UP000481327">
    <property type="component" value="Unassembled WGS sequence"/>
</dbReference>
<dbReference type="PANTHER" id="PTHR30250:SF11">
    <property type="entry name" value="O-ANTIGEN TRANSPORTER-RELATED"/>
    <property type="match status" value="1"/>
</dbReference>
<evidence type="ECO:0008006" key="9">
    <source>
        <dbReference type="Google" id="ProtNLM"/>
    </source>
</evidence>
<keyword evidence="4 6" id="KW-1133">Transmembrane helix</keyword>
<evidence type="ECO:0000256" key="4">
    <source>
        <dbReference type="ARBA" id="ARBA00022989"/>
    </source>
</evidence>
<feature type="transmembrane region" description="Helical" evidence="6">
    <location>
        <begin position="299"/>
        <end position="322"/>
    </location>
</feature>
<evidence type="ECO:0000256" key="6">
    <source>
        <dbReference type="SAM" id="Phobius"/>
    </source>
</evidence>
<organism evidence="7 8">
    <name type="scientific">Sandarakinorhabdus fusca</name>
    <dbReference type="NCBI Taxonomy" id="1439888"/>
    <lineage>
        <taxon>Bacteria</taxon>
        <taxon>Pseudomonadati</taxon>
        <taxon>Pseudomonadota</taxon>
        <taxon>Alphaproteobacteria</taxon>
        <taxon>Sphingomonadales</taxon>
        <taxon>Sphingosinicellaceae</taxon>
        <taxon>Sandarakinorhabdus</taxon>
    </lineage>
</organism>
<keyword evidence="8" id="KW-1185">Reference proteome</keyword>
<reference evidence="7 8" key="1">
    <citation type="submission" date="2019-09" db="EMBL/GenBank/DDBJ databases">
        <title>Polymorphobacter sp. isolated from a lake in China.</title>
        <authorList>
            <person name="Liu Z."/>
        </authorList>
    </citation>
    <scope>NUCLEOTIDE SEQUENCE [LARGE SCALE GENOMIC DNA]</scope>
    <source>
        <strain evidence="7 8">D40P</strain>
    </source>
</reference>
<feature type="transmembrane region" description="Helical" evidence="6">
    <location>
        <begin position="89"/>
        <end position="106"/>
    </location>
</feature>
<dbReference type="EMBL" id="WIOL01000002">
    <property type="protein sequence ID" value="MQT16649.1"/>
    <property type="molecule type" value="Genomic_DNA"/>
</dbReference>
<dbReference type="InterPro" id="IPR050833">
    <property type="entry name" value="Poly_Biosynth_Transport"/>
</dbReference>
<proteinExistence type="predicted"/>
<sequence length="413" mass="42670">MLRWDSASRLVPLAALGQTLGYVMTVMAARRLSIAGFEAYVVASAVFVLLAVAAPLGAEKYTLRHWPILMRARDWGGAHGFLRFGVRRTAVAATIAAALVVLAAIAGDDDMARAVLVTGLALPAGALAHYGVDLLTAAGRPFRALAIFRVAVPALALALFAAAPALGVAPSAVLAIGAWGVGWLAALVLMLVSLRPAIDPRIRAAAPVADTARWRRETRPFLFHRLAQALLAQSSLLALERIGADGAALGAFAAAMATTGLAAVLATATNRAYGRELGVLMAAGDAAGIAALHRRRRAWLLPLLAGFLIVCLGFPGVLLGLFRPDFAAAGATPLRLLALATAVSVTFALAPTQLKFQRRNRAVYAVMGAAAAVQILLLLMLVPPLGATGAALAHAAAMAGSYLAFAALARRRG</sequence>
<keyword evidence="5 6" id="KW-0472">Membrane</keyword>
<feature type="transmembrane region" description="Helical" evidence="6">
    <location>
        <begin position="334"/>
        <end position="350"/>
    </location>
</feature>
<feature type="transmembrane region" description="Helical" evidence="6">
    <location>
        <begin position="144"/>
        <end position="166"/>
    </location>
</feature>
<evidence type="ECO:0000256" key="2">
    <source>
        <dbReference type="ARBA" id="ARBA00022475"/>
    </source>
</evidence>
<evidence type="ECO:0000313" key="8">
    <source>
        <dbReference type="Proteomes" id="UP000481327"/>
    </source>
</evidence>
<feature type="transmembrane region" description="Helical" evidence="6">
    <location>
        <begin position="362"/>
        <end position="382"/>
    </location>
</feature>
<evidence type="ECO:0000256" key="5">
    <source>
        <dbReference type="ARBA" id="ARBA00023136"/>
    </source>
</evidence>
<comment type="subcellular location">
    <subcellularLocation>
        <location evidence="1">Cell membrane</location>
        <topology evidence="1">Multi-pass membrane protein</topology>
    </subcellularLocation>
</comment>
<feature type="transmembrane region" description="Helical" evidence="6">
    <location>
        <begin position="38"/>
        <end position="58"/>
    </location>
</feature>
<protein>
    <recommendedName>
        <fullName evidence="9">Oligosaccharide flippase family protein</fullName>
    </recommendedName>
</protein>
<accession>A0A7C9GUA7</accession>
<dbReference type="GO" id="GO:0005886">
    <property type="term" value="C:plasma membrane"/>
    <property type="evidence" value="ECO:0007669"/>
    <property type="project" value="UniProtKB-SubCell"/>
</dbReference>
<dbReference type="PANTHER" id="PTHR30250">
    <property type="entry name" value="PST FAMILY PREDICTED COLANIC ACID TRANSPORTER"/>
    <property type="match status" value="1"/>
</dbReference>
<comment type="caution">
    <text evidence="7">The sequence shown here is derived from an EMBL/GenBank/DDBJ whole genome shotgun (WGS) entry which is preliminary data.</text>
</comment>
<feature type="transmembrane region" description="Helical" evidence="6">
    <location>
        <begin position="112"/>
        <end position="132"/>
    </location>
</feature>
<dbReference type="RefSeq" id="WP_152577126.1">
    <property type="nucleotide sequence ID" value="NZ_JAATJI010000001.1"/>
</dbReference>
<gene>
    <name evidence="7" type="ORF">F3168_05165</name>
</gene>
<dbReference type="OrthoDB" id="9153933at2"/>
<keyword evidence="2" id="KW-1003">Cell membrane</keyword>
<evidence type="ECO:0000313" key="7">
    <source>
        <dbReference type="EMBL" id="MQT16649.1"/>
    </source>
</evidence>
<feature type="transmembrane region" description="Helical" evidence="6">
    <location>
        <begin position="172"/>
        <end position="194"/>
    </location>
</feature>
<evidence type="ECO:0000256" key="3">
    <source>
        <dbReference type="ARBA" id="ARBA00022692"/>
    </source>
</evidence>
<dbReference type="AlphaFoldDB" id="A0A7C9GUA7"/>
<feature type="transmembrane region" description="Helical" evidence="6">
    <location>
        <begin position="246"/>
        <end position="266"/>
    </location>
</feature>
<keyword evidence="3 6" id="KW-0812">Transmembrane</keyword>
<name>A0A7C9GUA7_9SPHN</name>
<evidence type="ECO:0000256" key="1">
    <source>
        <dbReference type="ARBA" id="ARBA00004651"/>
    </source>
</evidence>